<evidence type="ECO:0000313" key="4">
    <source>
        <dbReference type="Proteomes" id="UP000032066"/>
    </source>
</evidence>
<protein>
    <recommendedName>
        <fullName evidence="5">HTTM domain-containing protein</fullName>
    </recommendedName>
</protein>
<evidence type="ECO:0000256" key="1">
    <source>
        <dbReference type="SAM" id="Phobius"/>
    </source>
</evidence>
<feature type="transmembrane region" description="Helical" evidence="1">
    <location>
        <begin position="222"/>
        <end position="246"/>
    </location>
</feature>
<reference evidence="3 4" key="1">
    <citation type="submission" date="2015-02" db="EMBL/GenBank/DDBJ databases">
        <title>Draft genome sequence of Kitasatospora griseola MF730-N6, a bafilomycin, terpentecin and satosporin producer.</title>
        <authorList>
            <person name="Arens J.C."/>
            <person name="Haltli B."/>
            <person name="Kerr R.G."/>
        </authorList>
    </citation>
    <scope>NUCLEOTIDE SEQUENCE [LARGE SCALE GENOMIC DNA]</scope>
    <source>
        <strain evidence="3 4">MF730-N6</strain>
    </source>
</reference>
<feature type="chain" id="PRO_5039122980" description="HTTM domain-containing protein" evidence="2">
    <location>
        <begin position="21"/>
        <end position="277"/>
    </location>
</feature>
<dbReference type="Proteomes" id="UP000032066">
    <property type="component" value="Unassembled WGS sequence"/>
</dbReference>
<sequence length="277" mass="28850">MTTLHAAAALLLVLAVSWKAALSLADCRTVVRRYPGGRAYRLGRGWTGPAEFVAQRRLALYLLAGSATLLTALGFHRAAPGPASTAVYGTCCVLMLPLILVERRRTGCRFTTICVAELAAALGLLALPGPGPVAAGLFASFFAVQLYLVAGIRKLRSPHFISGGVLIDNLAYNAVQAAAGNRDFPAWPRLNTLSAILTRPALHHLSRGAAIATAAAEITLGLAALGLLPAPAALTLAVLMHGAFLLLSPWRIVPFSAASLGLLLLATTHPLLAAFTP</sequence>
<proteinExistence type="predicted"/>
<accession>A0A0D0PSQ4</accession>
<feature type="transmembrane region" description="Helical" evidence="1">
    <location>
        <begin position="83"/>
        <end position="101"/>
    </location>
</feature>
<dbReference type="PATRIC" id="fig|2064.6.peg.3678"/>
<evidence type="ECO:0000256" key="2">
    <source>
        <dbReference type="SAM" id="SignalP"/>
    </source>
</evidence>
<name>A0A0D0PSQ4_KITGR</name>
<keyword evidence="1" id="KW-1133">Transmembrane helix</keyword>
<dbReference type="AlphaFoldDB" id="A0A0D0PSQ4"/>
<dbReference type="RefSeq" id="WP_043911860.1">
    <property type="nucleotide sequence ID" value="NZ_JXZB01000002.1"/>
</dbReference>
<organism evidence="3 4">
    <name type="scientific">Kitasatospora griseola</name>
    <name type="common">Streptomyces griseolosporeus</name>
    <dbReference type="NCBI Taxonomy" id="2064"/>
    <lineage>
        <taxon>Bacteria</taxon>
        <taxon>Bacillati</taxon>
        <taxon>Actinomycetota</taxon>
        <taxon>Actinomycetes</taxon>
        <taxon>Kitasatosporales</taxon>
        <taxon>Streptomycetaceae</taxon>
        <taxon>Kitasatospora</taxon>
    </lineage>
</organism>
<evidence type="ECO:0008006" key="5">
    <source>
        <dbReference type="Google" id="ProtNLM"/>
    </source>
</evidence>
<gene>
    <name evidence="3" type="ORF">TR51_17145</name>
</gene>
<keyword evidence="1" id="KW-0472">Membrane</keyword>
<dbReference type="OrthoDB" id="4351222at2"/>
<comment type="caution">
    <text evidence="3">The sequence shown here is derived from an EMBL/GenBank/DDBJ whole genome shotgun (WGS) entry which is preliminary data.</text>
</comment>
<evidence type="ECO:0000313" key="3">
    <source>
        <dbReference type="EMBL" id="KIQ65564.1"/>
    </source>
</evidence>
<keyword evidence="2" id="KW-0732">Signal</keyword>
<feature type="signal peptide" evidence="2">
    <location>
        <begin position="1"/>
        <end position="20"/>
    </location>
</feature>
<feature type="transmembrane region" description="Helical" evidence="1">
    <location>
        <begin position="133"/>
        <end position="152"/>
    </location>
</feature>
<keyword evidence="1" id="KW-0812">Transmembrane</keyword>
<dbReference type="EMBL" id="JXZB01000002">
    <property type="protein sequence ID" value="KIQ65564.1"/>
    <property type="molecule type" value="Genomic_DNA"/>
</dbReference>
<keyword evidence="4" id="KW-1185">Reference proteome</keyword>
<feature type="transmembrane region" description="Helical" evidence="1">
    <location>
        <begin position="252"/>
        <end position="275"/>
    </location>
</feature>
<feature type="transmembrane region" description="Helical" evidence="1">
    <location>
        <begin position="108"/>
        <end position="127"/>
    </location>
</feature>